<name>A0A2P2QHG2_RHIMU</name>
<evidence type="ECO:0000313" key="1">
    <source>
        <dbReference type="EMBL" id="MBX66442.1"/>
    </source>
</evidence>
<proteinExistence type="predicted"/>
<protein>
    <submittedName>
        <fullName evidence="1">Uncharacterized protein</fullName>
    </submittedName>
</protein>
<reference evidence="1" key="1">
    <citation type="submission" date="2018-02" db="EMBL/GenBank/DDBJ databases">
        <title>Rhizophora mucronata_Transcriptome.</title>
        <authorList>
            <person name="Meera S.P."/>
            <person name="Sreeshan A."/>
            <person name="Augustine A."/>
        </authorList>
    </citation>
    <scope>NUCLEOTIDE SEQUENCE</scope>
    <source>
        <tissue evidence="1">Leaf</tissue>
    </source>
</reference>
<sequence>MCHQFTVERKQIKNHPDAMKFLSKLTDKSNMRLRISHIVAW</sequence>
<organism evidence="1">
    <name type="scientific">Rhizophora mucronata</name>
    <name type="common">Asiatic mangrove</name>
    <dbReference type="NCBI Taxonomy" id="61149"/>
    <lineage>
        <taxon>Eukaryota</taxon>
        <taxon>Viridiplantae</taxon>
        <taxon>Streptophyta</taxon>
        <taxon>Embryophyta</taxon>
        <taxon>Tracheophyta</taxon>
        <taxon>Spermatophyta</taxon>
        <taxon>Magnoliopsida</taxon>
        <taxon>eudicotyledons</taxon>
        <taxon>Gunneridae</taxon>
        <taxon>Pentapetalae</taxon>
        <taxon>rosids</taxon>
        <taxon>fabids</taxon>
        <taxon>Malpighiales</taxon>
        <taxon>Rhizophoraceae</taxon>
        <taxon>Rhizophora</taxon>
    </lineage>
</organism>
<dbReference type="AlphaFoldDB" id="A0A2P2QHG2"/>
<dbReference type="EMBL" id="GGEC01085958">
    <property type="protein sequence ID" value="MBX66442.1"/>
    <property type="molecule type" value="Transcribed_RNA"/>
</dbReference>
<accession>A0A2P2QHG2</accession>